<evidence type="ECO:0000313" key="2">
    <source>
        <dbReference type="Proteomes" id="UP000274271"/>
    </source>
</evidence>
<organism evidence="1 2">
    <name type="scientific">Larkinella knui</name>
    <dbReference type="NCBI Taxonomy" id="2025310"/>
    <lineage>
        <taxon>Bacteria</taxon>
        <taxon>Pseudomonadati</taxon>
        <taxon>Bacteroidota</taxon>
        <taxon>Cytophagia</taxon>
        <taxon>Cytophagales</taxon>
        <taxon>Spirosomataceae</taxon>
        <taxon>Larkinella</taxon>
    </lineage>
</organism>
<dbReference type="Proteomes" id="UP000274271">
    <property type="component" value="Unassembled WGS sequence"/>
</dbReference>
<dbReference type="EMBL" id="RQJP01000007">
    <property type="protein sequence ID" value="RRB10511.1"/>
    <property type="molecule type" value="Genomic_DNA"/>
</dbReference>
<evidence type="ECO:0000313" key="1">
    <source>
        <dbReference type="EMBL" id="RRB10511.1"/>
    </source>
</evidence>
<comment type="caution">
    <text evidence="1">The sequence shown here is derived from an EMBL/GenBank/DDBJ whole genome shotgun (WGS) entry which is preliminary data.</text>
</comment>
<accession>A0A3P1CB05</accession>
<dbReference type="RefSeq" id="WP_124910521.1">
    <property type="nucleotide sequence ID" value="NZ_RQJP01000007.1"/>
</dbReference>
<dbReference type="AlphaFoldDB" id="A0A3P1CB05"/>
<protein>
    <submittedName>
        <fullName evidence="1">Uncharacterized protein</fullName>
    </submittedName>
</protein>
<sequence length="67" mass="8121">MDALQIRYYGKLIETRRELRPNEKAEIIEYLCPCVPPGDVAFMEQYATTYYLIRLLQETWQYNNRKT</sequence>
<name>A0A3P1CB05_9BACT</name>
<gene>
    <name evidence="1" type="ORF">EHT87_30295</name>
</gene>
<reference evidence="1 2" key="1">
    <citation type="submission" date="2018-11" db="EMBL/GenBank/DDBJ databases">
        <authorList>
            <person name="Zhou Z."/>
            <person name="Wang G."/>
        </authorList>
    </citation>
    <scope>NUCLEOTIDE SEQUENCE [LARGE SCALE GENOMIC DNA]</scope>
    <source>
        <strain evidence="1 2">KCTC42998</strain>
    </source>
</reference>
<keyword evidence="2" id="KW-1185">Reference proteome</keyword>
<proteinExistence type="predicted"/>